<dbReference type="Proteomes" id="UP000176923">
    <property type="component" value="Unassembled WGS sequence"/>
</dbReference>
<dbReference type="AlphaFoldDB" id="A0A1F5ZSF4"/>
<dbReference type="InterPro" id="IPR050261">
    <property type="entry name" value="FrsA_esterase"/>
</dbReference>
<proteinExistence type="predicted"/>
<dbReference type="PANTHER" id="PTHR22946">
    <property type="entry name" value="DIENELACTONE HYDROLASE DOMAIN-CONTAINING PROTEIN-RELATED"/>
    <property type="match status" value="1"/>
</dbReference>
<evidence type="ECO:0000313" key="3">
    <source>
        <dbReference type="EMBL" id="OGG15351.1"/>
    </source>
</evidence>
<dbReference type="STRING" id="1798382.A3D77_07460"/>
<sequence length="354" mass="39463">MKKNVLILAIILCLGLLVSIVYFLKKSQPIISPVGKDAPKERPLLSYTFENLKKTPFAKSEITLGPMVNNSPEFYSQMFYFRAPRSPGSAATLKVSGLINIPQKPGNYPVVVMLRGYIPRETYKPGIGSQPSAQVFAKNGFITLSPDFLGYGESASSSANPFEERFQTYTTALSLLSSLTHLNTGLDASYSGNITADLTKIGIWGHSNGGHIALSVLAISGMAYPTVLWAPVSQSFPYSILYYTDEYDDGGKALRKVLSNFEQEYDTDMFSPSRYYSWIKAPLQIHQGLSDREVLPWWSLDLTKILKKNDIDVTYLTYPNADHNLLPSGWTNAVQSSINFYNDHFYKKFGIILP</sequence>
<evidence type="ECO:0000259" key="2">
    <source>
        <dbReference type="Pfam" id="PF00326"/>
    </source>
</evidence>
<name>A0A1F5ZSF4_9BACT</name>
<dbReference type="Gene3D" id="3.40.50.1820">
    <property type="entry name" value="alpha/beta hydrolase"/>
    <property type="match status" value="1"/>
</dbReference>
<evidence type="ECO:0000256" key="1">
    <source>
        <dbReference type="ARBA" id="ARBA00022801"/>
    </source>
</evidence>
<reference evidence="3 4" key="1">
    <citation type="journal article" date="2016" name="Nat. Commun.">
        <title>Thousands of microbial genomes shed light on interconnected biogeochemical processes in an aquifer system.</title>
        <authorList>
            <person name="Anantharaman K."/>
            <person name="Brown C.T."/>
            <person name="Hug L.A."/>
            <person name="Sharon I."/>
            <person name="Castelle C.J."/>
            <person name="Probst A.J."/>
            <person name="Thomas B.C."/>
            <person name="Singh A."/>
            <person name="Wilkins M.J."/>
            <person name="Karaoz U."/>
            <person name="Brodie E.L."/>
            <person name="Williams K.H."/>
            <person name="Hubbard S.S."/>
            <person name="Banfield J.F."/>
        </authorList>
    </citation>
    <scope>NUCLEOTIDE SEQUENCE [LARGE SCALE GENOMIC DNA]</scope>
</reference>
<organism evidence="3 4">
    <name type="scientific">Candidatus Gottesmanbacteria bacterium RIFCSPHIGHO2_02_FULL_39_11</name>
    <dbReference type="NCBI Taxonomy" id="1798382"/>
    <lineage>
        <taxon>Bacteria</taxon>
        <taxon>Candidatus Gottesmaniibacteriota</taxon>
    </lineage>
</organism>
<dbReference type="GO" id="GO:0008236">
    <property type="term" value="F:serine-type peptidase activity"/>
    <property type="evidence" value="ECO:0007669"/>
    <property type="project" value="InterPro"/>
</dbReference>
<dbReference type="GO" id="GO:0006508">
    <property type="term" value="P:proteolysis"/>
    <property type="evidence" value="ECO:0007669"/>
    <property type="project" value="InterPro"/>
</dbReference>
<feature type="domain" description="Peptidase S9 prolyl oligopeptidase catalytic" evidence="2">
    <location>
        <begin position="186"/>
        <end position="345"/>
    </location>
</feature>
<dbReference type="InterPro" id="IPR001375">
    <property type="entry name" value="Peptidase_S9_cat"/>
</dbReference>
<gene>
    <name evidence="3" type="ORF">A3D77_07460</name>
</gene>
<dbReference type="Pfam" id="PF00326">
    <property type="entry name" value="Peptidase_S9"/>
    <property type="match status" value="1"/>
</dbReference>
<accession>A0A1F5ZSF4</accession>
<keyword evidence="1" id="KW-0378">Hydrolase</keyword>
<evidence type="ECO:0000313" key="4">
    <source>
        <dbReference type="Proteomes" id="UP000176923"/>
    </source>
</evidence>
<comment type="caution">
    <text evidence="3">The sequence shown here is derived from an EMBL/GenBank/DDBJ whole genome shotgun (WGS) entry which is preliminary data.</text>
</comment>
<dbReference type="InterPro" id="IPR029058">
    <property type="entry name" value="AB_hydrolase_fold"/>
</dbReference>
<dbReference type="SUPFAM" id="SSF53474">
    <property type="entry name" value="alpha/beta-Hydrolases"/>
    <property type="match status" value="1"/>
</dbReference>
<protein>
    <recommendedName>
        <fullName evidence="2">Peptidase S9 prolyl oligopeptidase catalytic domain-containing protein</fullName>
    </recommendedName>
</protein>
<dbReference type="PANTHER" id="PTHR22946:SF9">
    <property type="entry name" value="POLYKETIDE TRANSFERASE AF380"/>
    <property type="match status" value="1"/>
</dbReference>
<dbReference type="EMBL" id="MFJL01000026">
    <property type="protein sequence ID" value="OGG15351.1"/>
    <property type="molecule type" value="Genomic_DNA"/>
</dbReference>
<dbReference type="GO" id="GO:0052689">
    <property type="term" value="F:carboxylic ester hydrolase activity"/>
    <property type="evidence" value="ECO:0007669"/>
    <property type="project" value="UniProtKB-ARBA"/>
</dbReference>